<reference evidence="2" key="1">
    <citation type="submission" date="2021-04" db="EMBL/GenBank/DDBJ databases">
        <title>Draft genome sequence of Xylanibacillus composti strain K13.</title>
        <authorList>
            <person name="Uke A."/>
            <person name="Chhe C."/>
            <person name="Baramee S."/>
            <person name="Kosugi A."/>
        </authorList>
    </citation>
    <scope>NUCLEOTIDE SEQUENCE</scope>
    <source>
        <strain evidence="2">K13</strain>
    </source>
</reference>
<dbReference type="RefSeq" id="WP_213410246.1">
    <property type="nucleotide sequence ID" value="NZ_BOVK01000006.1"/>
</dbReference>
<dbReference type="Gene3D" id="3.40.50.1110">
    <property type="entry name" value="SGNH hydrolase"/>
    <property type="match status" value="1"/>
</dbReference>
<dbReference type="AlphaFoldDB" id="A0A8J4H2X9"/>
<dbReference type="PANTHER" id="PTHR30383:SF27">
    <property type="entry name" value="SPORE GERMINATION LIPASE LIPC"/>
    <property type="match status" value="1"/>
</dbReference>
<accession>A0A8J4H2X9</accession>
<dbReference type="InterPro" id="IPR013830">
    <property type="entry name" value="SGNH_hydro"/>
</dbReference>
<dbReference type="InterPro" id="IPR051532">
    <property type="entry name" value="Ester_Hydrolysis_Enzymes"/>
</dbReference>
<dbReference type="EMBL" id="BOVK01000006">
    <property type="protein sequence ID" value="GIQ67623.1"/>
    <property type="molecule type" value="Genomic_DNA"/>
</dbReference>
<dbReference type="GO" id="GO:0004622">
    <property type="term" value="F:phosphatidylcholine lysophospholipase activity"/>
    <property type="evidence" value="ECO:0007669"/>
    <property type="project" value="TreeGrafter"/>
</dbReference>
<dbReference type="Pfam" id="PF13472">
    <property type="entry name" value="Lipase_GDSL_2"/>
    <property type="match status" value="1"/>
</dbReference>
<evidence type="ECO:0000313" key="3">
    <source>
        <dbReference type="Proteomes" id="UP000677918"/>
    </source>
</evidence>
<dbReference type="InterPro" id="IPR036514">
    <property type="entry name" value="SGNH_hydro_sf"/>
</dbReference>
<organism evidence="2 3">
    <name type="scientific">Xylanibacillus composti</name>
    <dbReference type="NCBI Taxonomy" id="1572762"/>
    <lineage>
        <taxon>Bacteria</taxon>
        <taxon>Bacillati</taxon>
        <taxon>Bacillota</taxon>
        <taxon>Bacilli</taxon>
        <taxon>Bacillales</taxon>
        <taxon>Paenibacillaceae</taxon>
        <taxon>Xylanibacillus</taxon>
    </lineage>
</organism>
<gene>
    <name evidence="2" type="ORF">XYCOK13_04470</name>
</gene>
<dbReference type="Proteomes" id="UP000677918">
    <property type="component" value="Unassembled WGS sequence"/>
</dbReference>
<protein>
    <submittedName>
        <fullName evidence="2">Lipase/acylhydrolase</fullName>
    </submittedName>
</protein>
<evidence type="ECO:0000313" key="2">
    <source>
        <dbReference type="EMBL" id="GIQ67623.1"/>
    </source>
</evidence>
<name>A0A8J4H2X9_9BACL</name>
<keyword evidence="3" id="KW-1185">Reference proteome</keyword>
<evidence type="ECO:0000259" key="1">
    <source>
        <dbReference type="Pfam" id="PF13472"/>
    </source>
</evidence>
<proteinExistence type="predicted"/>
<dbReference type="SUPFAM" id="SSF52266">
    <property type="entry name" value="SGNH hydrolase"/>
    <property type="match status" value="1"/>
</dbReference>
<feature type="domain" description="SGNH hydrolase-type esterase" evidence="1">
    <location>
        <begin position="63"/>
        <end position="248"/>
    </location>
</feature>
<comment type="caution">
    <text evidence="2">The sequence shown here is derived from an EMBL/GenBank/DDBJ whole genome shotgun (WGS) entry which is preliminary data.</text>
</comment>
<sequence>MRTSRWLWPLLAFSSLAAVVLLTSGLIYGVRTILFPGESNLQRAVIERDDRLNDDGIWTILGLGDSLTKGTGDASSMGYAGQVRKAIDARDDREVSLINMAVNGYTTGQLLEQIRQQNGVILSIQQADAIVMTIGGNDLYTPGEEVLPGQVLAAIPDALARMDEIFQILTELNPDARVLYVGLYHPLREIDPEGELSSLLHDWNYRVLQLTETYPQVVFVPTYDLFGANGRRYLSGDHYHPNEEGYKRIAARIVQVLEEDWHESP</sequence>
<dbReference type="PANTHER" id="PTHR30383">
    <property type="entry name" value="THIOESTERASE 1/PROTEASE 1/LYSOPHOSPHOLIPASE L1"/>
    <property type="match status" value="1"/>
</dbReference>